<sequence length="103" mass="10709">MGRSAKLHKRVKKSKSSTHSHAVLNSIPATTAVPATAKRRSTTGLKAKAKTSLGSPNAGQLLGGADYVTLAVGGRRRAKKEAEMLASTSGNLEGHSDSIRSSR</sequence>
<dbReference type="OMA" id="AKFHKRQ"/>
<feature type="region of interest" description="Disordered" evidence="1">
    <location>
        <begin position="79"/>
        <end position="103"/>
    </location>
</feature>
<reference evidence="2 3" key="1">
    <citation type="journal article" date="2012" name="Science">
        <title>The Paleozoic origin of enzymatic lignin decomposition reconstructed from 31 fungal genomes.</title>
        <authorList>
            <person name="Floudas D."/>
            <person name="Binder M."/>
            <person name="Riley R."/>
            <person name="Barry K."/>
            <person name="Blanchette R.A."/>
            <person name="Henrissat B."/>
            <person name="Martinez A.T."/>
            <person name="Otillar R."/>
            <person name="Spatafora J.W."/>
            <person name="Yadav J.S."/>
            <person name="Aerts A."/>
            <person name="Benoit I."/>
            <person name="Boyd A."/>
            <person name="Carlson A."/>
            <person name="Copeland A."/>
            <person name="Coutinho P.M."/>
            <person name="de Vries R.P."/>
            <person name="Ferreira P."/>
            <person name="Findley K."/>
            <person name="Foster B."/>
            <person name="Gaskell J."/>
            <person name="Glotzer D."/>
            <person name="Gorecki P."/>
            <person name="Heitman J."/>
            <person name="Hesse C."/>
            <person name="Hori C."/>
            <person name="Igarashi K."/>
            <person name="Jurgens J.A."/>
            <person name="Kallen N."/>
            <person name="Kersten P."/>
            <person name="Kohler A."/>
            <person name="Kuees U."/>
            <person name="Kumar T.K.A."/>
            <person name="Kuo A."/>
            <person name="LaButti K."/>
            <person name="Larrondo L.F."/>
            <person name="Lindquist E."/>
            <person name="Ling A."/>
            <person name="Lombard V."/>
            <person name="Lucas S."/>
            <person name="Lundell T."/>
            <person name="Martin R."/>
            <person name="McLaughlin D.J."/>
            <person name="Morgenstern I."/>
            <person name="Morin E."/>
            <person name="Murat C."/>
            <person name="Nagy L.G."/>
            <person name="Nolan M."/>
            <person name="Ohm R.A."/>
            <person name="Patyshakuliyeva A."/>
            <person name="Rokas A."/>
            <person name="Ruiz-Duenas F.J."/>
            <person name="Sabat G."/>
            <person name="Salamov A."/>
            <person name="Samejima M."/>
            <person name="Schmutz J."/>
            <person name="Slot J.C."/>
            <person name="St John F."/>
            <person name="Stenlid J."/>
            <person name="Sun H."/>
            <person name="Sun S."/>
            <person name="Syed K."/>
            <person name="Tsang A."/>
            <person name="Wiebenga A."/>
            <person name="Young D."/>
            <person name="Pisabarro A."/>
            <person name="Eastwood D.C."/>
            <person name="Martin F."/>
            <person name="Cullen D."/>
            <person name="Grigoriev I.V."/>
            <person name="Hibbett D.S."/>
        </authorList>
    </citation>
    <scope>NUCLEOTIDE SEQUENCE [LARGE SCALE GENOMIC DNA]</scope>
    <source>
        <strain evidence="2 3">DJM-731 SS1</strain>
    </source>
</reference>
<dbReference type="OrthoDB" id="3238347at2759"/>
<keyword evidence="3" id="KW-1185">Reference proteome</keyword>
<name>M5FTK6_DACPD</name>
<dbReference type="EMBL" id="JH795872">
    <property type="protein sequence ID" value="EJT98724.1"/>
    <property type="molecule type" value="Genomic_DNA"/>
</dbReference>
<feature type="compositionally biased region" description="Basic residues" evidence="1">
    <location>
        <begin position="1"/>
        <end position="18"/>
    </location>
</feature>
<organism evidence="2 3">
    <name type="scientific">Dacryopinax primogenitus (strain DJM 731)</name>
    <name type="common">Brown rot fungus</name>
    <dbReference type="NCBI Taxonomy" id="1858805"/>
    <lineage>
        <taxon>Eukaryota</taxon>
        <taxon>Fungi</taxon>
        <taxon>Dikarya</taxon>
        <taxon>Basidiomycota</taxon>
        <taxon>Agaricomycotina</taxon>
        <taxon>Dacrymycetes</taxon>
        <taxon>Dacrymycetales</taxon>
        <taxon>Dacrymycetaceae</taxon>
        <taxon>Dacryopinax</taxon>
    </lineage>
</organism>
<dbReference type="GeneID" id="63690477"/>
<dbReference type="HOGENOM" id="CLU_179512_0_0_1"/>
<dbReference type="AlphaFoldDB" id="M5FTK6"/>
<evidence type="ECO:0000313" key="2">
    <source>
        <dbReference type="EMBL" id="EJT98724.1"/>
    </source>
</evidence>
<dbReference type="RefSeq" id="XP_040625622.1">
    <property type="nucleotide sequence ID" value="XM_040775415.1"/>
</dbReference>
<proteinExistence type="predicted"/>
<evidence type="ECO:0000256" key="1">
    <source>
        <dbReference type="SAM" id="MobiDB-lite"/>
    </source>
</evidence>
<accession>M5FTK6</accession>
<dbReference type="Proteomes" id="UP000030653">
    <property type="component" value="Unassembled WGS sequence"/>
</dbReference>
<evidence type="ECO:0000313" key="3">
    <source>
        <dbReference type="Proteomes" id="UP000030653"/>
    </source>
</evidence>
<protein>
    <submittedName>
        <fullName evidence="2">Uncharacterized protein</fullName>
    </submittedName>
</protein>
<feature type="region of interest" description="Disordered" evidence="1">
    <location>
        <begin position="1"/>
        <end position="58"/>
    </location>
</feature>
<gene>
    <name evidence="2" type="ORF">DACRYDRAFT_57103</name>
</gene>
<feature type="compositionally biased region" description="Basic and acidic residues" evidence="1">
    <location>
        <begin position="94"/>
        <end position="103"/>
    </location>
</feature>